<evidence type="ECO:0000313" key="1">
    <source>
        <dbReference type="EMBL" id="KAH3829538.1"/>
    </source>
</evidence>
<dbReference type="Proteomes" id="UP000828390">
    <property type="component" value="Unassembled WGS sequence"/>
</dbReference>
<organism evidence="1 2">
    <name type="scientific">Dreissena polymorpha</name>
    <name type="common">Zebra mussel</name>
    <name type="synonym">Mytilus polymorpha</name>
    <dbReference type="NCBI Taxonomy" id="45954"/>
    <lineage>
        <taxon>Eukaryota</taxon>
        <taxon>Metazoa</taxon>
        <taxon>Spiralia</taxon>
        <taxon>Lophotrochozoa</taxon>
        <taxon>Mollusca</taxon>
        <taxon>Bivalvia</taxon>
        <taxon>Autobranchia</taxon>
        <taxon>Heteroconchia</taxon>
        <taxon>Euheterodonta</taxon>
        <taxon>Imparidentia</taxon>
        <taxon>Neoheterodontei</taxon>
        <taxon>Myida</taxon>
        <taxon>Dreissenoidea</taxon>
        <taxon>Dreissenidae</taxon>
        <taxon>Dreissena</taxon>
    </lineage>
</organism>
<keyword evidence="2" id="KW-1185">Reference proteome</keyword>
<dbReference type="AlphaFoldDB" id="A0A9D4H6L6"/>
<proteinExistence type="predicted"/>
<dbReference type="EMBL" id="JAIWYP010000005">
    <property type="protein sequence ID" value="KAH3829538.1"/>
    <property type="molecule type" value="Genomic_DNA"/>
</dbReference>
<comment type="caution">
    <text evidence="1">The sequence shown here is derived from an EMBL/GenBank/DDBJ whole genome shotgun (WGS) entry which is preliminary data.</text>
</comment>
<reference evidence="1" key="2">
    <citation type="submission" date="2020-11" db="EMBL/GenBank/DDBJ databases">
        <authorList>
            <person name="McCartney M.A."/>
            <person name="Auch B."/>
            <person name="Kono T."/>
            <person name="Mallez S."/>
            <person name="Becker A."/>
            <person name="Gohl D.M."/>
            <person name="Silverstein K.A.T."/>
            <person name="Koren S."/>
            <person name="Bechman K.B."/>
            <person name="Herman A."/>
            <person name="Abrahante J.E."/>
            <person name="Garbe J."/>
        </authorList>
    </citation>
    <scope>NUCLEOTIDE SEQUENCE</scope>
    <source>
        <strain evidence="1">Duluth1</strain>
        <tissue evidence="1">Whole animal</tissue>
    </source>
</reference>
<name>A0A9D4H6L6_DREPO</name>
<evidence type="ECO:0000313" key="2">
    <source>
        <dbReference type="Proteomes" id="UP000828390"/>
    </source>
</evidence>
<reference evidence="1" key="1">
    <citation type="journal article" date="2019" name="bioRxiv">
        <title>The Genome of the Zebra Mussel, Dreissena polymorpha: A Resource for Invasive Species Research.</title>
        <authorList>
            <person name="McCartney M.A."/>
            <person name="Auch B."/>
            <person name="Kono T."/>
            <person name="Mallez S."/>
            <person name="Zhang Y."/>
            <person name="Obille A."/>
            <person name="Becker A."/>
            <person name="Abrahante J.E."/>
            <person name="Garbe J."/>
            <person name="Badalamenti J.P."/>
            <person name="Herman A."/>
            <person name="Mangelson H."/>
            <person name="Liachko I."/>
            <person name="Sullivan S."/>
            <person name="Sone E.D."/>
            <person name="Koren S."/>
            <person name="Silverstein K.A.T."/>
            <person name="Beckman K.B."/>
            <person name="Gohl D.M."/>
        </authorList>
    </citation>
    <scope>NUCLEOTIDE SEQUENCE</scope>
    <source>
        <strain evidence="1">Duluth1</strain>
        <tissue evidence="1">Whole animal</tissue>
    </source>
</reference>
<sequence length="107" mass="12529">MTCCGLNDALQSKWVADITEMMAEGPLVIMRLDKIRKAIIASPETLLWFSKNRMELEMLQLEFFNRKSQCDIEKRLIEILTEVEQRMLSEGSGFLHDLYDLYARIIK</sequence>
<gene>
    <name evidence="1" type="ORF">DPMN_131535</name>
</gene>
<accession>A0A9D4H6L6</accession>
<protein>
    <submittedName>
        <fullName evidence="1">Uncharacterized protein</fullName>
    </submittedName>
</protein>